<evidence type="ECO:0000256" key="8">
    <source>
        <dbReference type="ARBA" id="ARBA00022840"/>
    </source>
</evidence>
<feature type="transmembrane region" description="Helical" evidence="9">
    <location>
        <begin position="136"/>
        <end position="159"/>
    </location>
</feature>
<feature type="transmembrane region" description="Helical" evidence="9">
    <location>
        <begin position="58"/>
        <end position="77"/>
    </location>
</feature>
<keyword evidence="6" id="KW-0547">Nucleotide-binding</keyword>
<dbReference type="Pfam" id="PF02518">
    <property type="entry name" value="HATPase_c"/>
    <property type="match status" value="1"/>
</dbReference>
<evidence type="ECO:0000256" key="2">
    <source>
        <dbReference type="ARBA" id="ARBA00004651"/>
    </source>
</evidence>
<keyword evidence="9" id="KW-0812">Transmembrane</keyword>
<dbReference type="InterPro" id="IPR036890">
    <property type="entry name" value="HATPase_C_sf"/>
</dbReference>
<dbReference type="SMART" id="SM00388">
    <property type="entry name" value="HisKA"/>
    <property type="match status" value="1"/>
</dbReference>
<dbReference type="InterPro" id="IPR003661">
    <property type="entry name" value="HisK_dim/P_dom"/>
</dbReference>
<evidence type="ECO:0000256" key="5">
    <source>
        <dbReference type="ARBA" id="ARBA00022679"/>
    </source>
</evidence>
<accession>A0ABY7BZS0</accession>
<evidence type="ECO:0000256" key="7">
    <source>
        <dbReference type="ARBA" id="ARBA00022777"/>
    </source>
</evidence>
<dbReference type="Proteomes" id="UP001164020">
    <property type="component" value="Chromosome"/>
</dbReference>
<dbReference type="PANTHER" id="PTHR44936:SF10">
    <property type="entry name" value="SENSOR PROTEIN RSTB"/>
    <property type="match status" value="1"/>
</dbReference>
<keyword evidence="12" id="KW-1185">Reference proteome</keyword>
<evidence type="ECO:0000256" key="9">
    <source>
        <dbReference type="SAM" id="Phobius"/>
    </source>
</evidence>
<keyword evidence="4" id="KW-1003">Cell membrane</keyword>
<evidence type="ECO:0000256" key="3">
    <source>
        <dbReference type="ARBA" id="ARBA00012438"/>
    </source>
</evidence>
<reference evidence="11" key="1">
    <citation type="submission" date="2022-12" db="EMBL/GenBank/DDBJ databases">
        <title>Jiella pelagia sp. nov., isolated from phosphonate enriched culture of Northwest Pacific surface seawater.</title>
        <authorList>
            <person name="Shin D.Y."/>
            <person name="Hwang C.Y."/>
        </authorList>
    </citation>
    <scope>NUCLEOTIDE SEQUENCE</scope>
    <source>
        <strain evidence="11">HL-NP1</strain>
    </source>
</reference>
<evidence type="ECO:0000313" key="12">
    <source>
        <dbReference type="Proteomes" id="UP001164020"/>
    </source>
</evidence>
<proteinExistence type="predicted"/>
<keyword evidence="8" id="KW-0067">ATP-binding</keyword>
<evidence type="ECO:0000256" key="4">
    <source>
        <dbReference type="ARBA" id="ARBA00022475"/>
    </source>
</evidence>
<dbReference type="InterPro" id="IPR050980">
    <property type="entry name" value="2C_sensor_his_kinase"/>
</dbReference>
<dbReference type="NCBIfam" id="NF033792">
    <property type="entry name" value="ActS_PrrB_HisK"/>
    <property type="match status" value="1"/>
</dbReference>
<feature type="transmembrane region" description="Helical" evidence="9">
    <location>
        <begin position="171"/>
        <end position="191"/>
    </location>
</feature>
<dbReference type="SMART" id="SM00387">
    <property type="entry name" value="HATPase_c"/>
    <property type="match status" value="1"/>
</dbReference>
<dbReference type="InterPro" id="IPR005467">
    <property type="entry name" value="His_kinase_dom"/>
</dbReference>
<dbReference type="SUPFAM" id="SSF55874">
    <property type="entry name" value="ATPase domain of HSP90 chaperone/DNA topoisomerase II/histidine kinase"/>
    <property type="match status" value="1"/>
</dbReference>
<dbReference type="InterPro" id="IPR036097">
    <property type="entry name" value="HisK_dim/P_sf"/>
</dbReference>
<dbReference type="EMBL" id="CP114029">
    <property type="protein sequence ID" value="WAP68982.1"/>
    <property type="molecule type" value="Genomic_DNA"/>
</dbReference>
<name>A0ABY7BZS0_9HYPH</name>
<dbReference type="EC" id="2.7.13.3" evidence="3"/>
<gene>
    <name evidence="11" type="ORF">OH818_01180</name>
</gene>
<dbReference type="CDD" id="cd00082">
    <property type="entry name" value="HisKA"/>
    <property type="match status" value="1"/>
</dbReference>
<dbReference type="InterPro" id="IPR047770">
    <property type="entry name" value="RegB"/>
</dbReference>
<feature type="domain" description="Histidine kinase" evidence="10">
    <location>
        <begin position="226"/>
        <end position="436"/>
    </location>
</feature>
<comment type="subcellular location">
    <subcellularLocation>
        <location evidence="2">Cell membrane</location>
        <topology evidence="2">Multi-pass membrane protein</topology>
    </subcellularLocation>
</comment>
<protein>
    <recommendedName>
        <fullName evidence="3">histidine kinase</fullName>
        <ecNumber evidence="3">2.7.13.3</ecNumber>
    </recommendedName>
</protein>
<dbReference type="PANTHER" id="PTHR44936">
    <property type="entry name" value="SENSOR PROTEIN CREC"/>
    <property type="match status" value="1"/>
</dbReference>
<dbReference type="RefSeq" id="WP_268881419.1">
    <property type="nucleotide sequence ID" value="NZ_CP114029.1"/>
</dbReference>
<comment type="catalytic activity">
    <reaction evidence="1">
        <text>ATP + protein L-histidine = ADP + protein N-phospho-L-histidine.</text>
        <dbReference type="EC" id="2.7.13.3"/>
    </reaction>
</comment>
<feature type="transmembrane region" description="Helical" evidence="9">
    <location>
        <begin position="112"/>
        <end position="129"/>
    </location>
</feature>
<evidence type="ECO:0000256" key="6">
    <source>
        <dbReference type="ARBA" id="ARBA00022741"/>
    </source>
</evidence>
<sequence length="454" mass="49013">MTHLGITGISKWRFALVTGMRESQRLRLATLIRLRWLSVAGQTTACVCVAWVLWWPFPIAPCFALIGLSVGLNVYLATRYSGSYRLSSNAALTVLTFDIVQPAGLLMLTGGIQNPFTVFLIVPAVIASATQPPVTVAVITAFAVAATTVLAMLHMPLPWPEPEVLMLPQSYIGGLWFAIVATLVFAVIYIYRVAAESRTLADALAATELVLQREQHLSALDGLAAAAAHELGTPLSTIALVAKEMQRSVPKGQPVSEDVTLLVEQSERCRLILRRLSSLSSSSERHLASLSLMALIDEVAEPHRNFGVELDVEVIECIGSEPVAARNAAVISGVGNLVENAVDFAESSVVIRAGWNHAWVWIDVLDDGPGFPAAVLDRIGEPYMARRESRDQRSGGGLGLGLFIAVTLLQRSGAAVKIENRPTKGAVASIMWPRAAYAENPREGRSAEWSEFDL</sequence>
<dbReference type="GO" id="GO:0016301">
    <property type="term" value="F:kinase activity"/>
    <property type="evidence" value="ECO:0007669"/>
    <property type="project" value="UniProtKB-KW"/>
</dbReference>
<keyword evidence="5" id="KW-0808">Transferase</keyword>
<keyword evidence="9" id="KW-0472">Membrane</keyword>
<dbReference type="PROSITE" id="PS50109">
    <property type="entry name" value="HIS_KIN"/>
    <property type="match status" value="1"/>
</dbReference>
<dbReference type="Pfam" id="PF00512">
    <property type="entry name" value="HisKA"/>
    <property type="match status" value="1"/>
</dbReference>
<dbReference type="InterPro" id="IPR003594">
    <property type="entry name" value="HATPase_dom"/>
</dbReference>
<keyword evidence="7 11" id="KW-0418">Kinase</keyword>
<dbReference type="Gene3D" id="3.30.565.10">
    <property type="entry name" value="Histidine kinase-like ATPase, C-terminal domain"/>
    <property type="match status" value="1"/>
</dbReference>
<evidence type="ECO:0000259" key="10">
    <source>
        <dbReference type="PROSITE" id="PS50109"/>
    </source>
</evidence>
<dbReference type="SUPFAM" id="SSF47384">
    <property type="entry name" value="Homodimeric domain of signal transducing histidine kinase"/>
    <property type="match status" value="1"/>
</dbReference>
<evidence type="ECO:0000256" key="1">
    <source>
        <dbReference type="ARBA" id="ARBA00000085"/>
    </source>
</evidence>
<dbReference type="Gene3D" id="1.10.287.130">
    <property type="match status" value="1"/>
</dbReference>
<organism evidence="11 12">
    <name type="scientific">Jiella pelagia</name>
    <dbReference type="NCBI Taxonomy" id="2986949"/>
    <lineage>
        <taxon>Bacteria</taxon>
        <taxon>Pseudomonadati</taxon>
        <taxon>Pseudomonadota</taxon>
        <taxon>Alphaproteobacteria</taxon>
        <taxon>Hyphomicrobiales</taxon>
        <taxon>Aurantimonadaceae</taxon>
        <taxon>Jiella</taxon>
    </lineage>
</organism>
<evidence type="ECO:0000313" key="11">
    <source>
        <dbReference type="EMBL" id="WAP68982.1"/>
    </source>
</evidence>
<keyword evidence="9" id="KW-1133">Transmembrane helix</keyword>